<dbReference type="AlphaFoldDB" id="C3Y8B9"/>
<evidence type="ECO:0000256" key="1">
    <source>
        <dbReference type="SAM" id="SignalP"/>
    </source>
</evidence>
<protein>
    <submittedName>
        <fullName evidence="2">Uncharacterized protein</fullName>
    </submittedName>
</protein>
<dbReference type="EMBL" id="GG666491">
    <property type="protein sequence ID" value="EEN63356.1"/>
    <property type="molecule type" value="Genomic_DNA"/>
</dbReference>
<reference evidence="2" key="1">
    <citation type="journal article" date="2008" name="Nature">
        <title>The amphioxus genome and the evolution of the chordate karyotype.</title>
        <authorList>
            <consortium name="US DOE Joint Genome Institute (JGI-PGF)"/>
            <person name="Putnam N.H."/>
            <person name="Butts T."/>
            <person name="Ferrier D.E.K."/>
            <person name="Furlong R.F."/>
            <person name="Hellsten U."/>
            <person name="Kawashima T."/>
            <person name="Robinson-Rechavi M."/>
            <person name="Shoguchi E."/>
            <person name="Terry A."/>
            <person name="Yu J.-K."/>
            <person name="Benito-Gutierrez E.L."/>
            <person name="Dubchak I."/>
            <person name="Garcia-Fernandez J."/>
            <person name="Gibson-Brown J.J."/>
            <person name="Grigoriev I.V."/>
            <person name="Horton A.C."/>
            <person name="de Jong P.J."/>
            <person name="Jurka J."/>
            <person name="Kapitonov V.V."/>
            <person name="Kohara Y."/>
            <person name="Kuroki Y."/>
            <person name="Lindquist E."/>
            <person name="Lucas S."/>
            <person name="Osoegawa K."/>
            <person name="Pennacchio L.A."/>
            <person name="Salamov A.A."/>
            <person name="Satou Y."/>
            <person name="Sauka-Spengler T."/>
            <person name="Schmutz J."/>
            <person name="Shin-I T."/>
            <person name="Toyoda A."/>
            <person name="Bronner-Fraser M."/>
            <person name="Fujiyama A."/>
            <person name="Holland L.Z."/>
            <person name="Holland P.W.H."/>
            <person name="Satoh N."/>
            <person name="Rokhsar D.S."/>
        </authorList>
    </citation>
    <scope>NUCLEOTIDE SEQUENCE [LARGE SCALE GENOMIC DNA]</scope>
    <source>
        <strain evidence="2">S238N-H82</strain>
        <tissue evidence="2">Testes</tissue>
    </source>
</reference>
<organism>
    <name type="scientific">Branchiostoma floridae</name>
    <name type="common">Florida lancelet</name>
    <name type="synonym">Amphioxus</name>
    <dbReference type="NCBI Taxonomy" id="7739"/>
    <lineage>
        <taxon>Eukaryota</taxon>
        <taxon>Metazoa</taxon>
        <taxon>Chordata</taxon>
        <taxon>Cephalochordata</taxon>
        <taxon>Leptocardii</taxon>
        <taxon>Amphioxiformes</taxon>
        <taxon>Branchiostomatidae</taxon>
        <taxon>Branchiostoma</taxon>
    </lineage>
</organism>
<sequence>MQVALVTLLLVLVAVPGAVPNKVDKEVEMVFERIRKEVSWIIKDLAEQLNDWMEQEFTDTSLNLFDDIEAAGTVISLLPTKMEVLRRGSIAKIILEAAKDSKYGAKKVQEYYTAIRRETFYAIWGAGHGVYNARMRRRAKLEFSELASNMNMTMTGERNMLGEEEDIEENVAA</sequence>
<feature type="signal peptide" evidence="1">
    <location>
        <begin position="1"/>
        <end position="20"/>
    </location>
</feature>
<keyword evidence="1" id="KW-0732">Signal</keyword>
<name>C3Y8B9_BRAFL</name>
<feature type="chain" id="PRO_5002934843" evidence="1">
    <location>
        <begin position="21"/>
        <end position="173"/>
    </location>
</feature>
<dbReference type="InParanoid" id="C3Y8B9"/>
<gene>
    <name evidence="2" type="ORF">BRAFLDRAFT_69753</name>
</gene>
<proteinExistence type="predicted"/>
<accession>C3Y8B9</accession>
<evidence type="ECO:0000313" key="2">
    <source>
        <dbReference type="EMBL" id="EEN63356.1"/>
    </source>
</evidence>